<keyword evidence="3" id="KW-1185">Reference proteome</keyword>
<comment type="caution">
    <text evidence="2">The sequence shown here is derived from an EMBL/GenBank/DDBJ whole genome shotgun (WGS) entry which is preliminary data.</text>
</comment>
<reference evidence="3" key="1">
    <citation type="submission" date="2017-03" db="EMBL/GenBank/DDBJ databases">
        <title>Phytopthora megakarya and P. palmivora, two closely related causual agents of cacao black pod achieved similar genome size and gene model numbers by different mechanisms.</title>
        <authorList>
            <person name="Ali S."/>
            <person name="Shao J."/>
            <person name="Larry D.J."/>
            <person name="Kronmiller B."/>
            <person name="Shen D."/>
            <person name="Strem M.D."/>
            <person name="Melnick R.L."/>
            <person name="Guiltinan M.J."/>
            <person name="Tyler B.M."/>
            <person name="Meinhardt L.W."/>
            <person name="Bailey B.A."/>
        </authorList>
    </citation>
    <scope>NUCLEOTIDE SEQUENCE [LARGE SCALE GENOMIC DNA]</scope>
    <source>
        <strain evidence="3">zdho120</strain>
    </source>
</reference>
<dbReference type="EMBL" id="NBNE01000268">
    <property type="protein sequence ID" value="OWZ20996.1"/>
    <property type="molecule type" value="Genomic_DNA"/>
</dbReference>
<feature type="region of interest" description="Disordered" evidence="1">
    <location>
        <begin position="101"/>
        <end position="128"/>
    </location>
</feature>
<accession>A0A225WTL7</accession>
<evidence type="ECO:0000313" key="2">
    <source>
        <dbReference type="EMBL" id="OWZ20996.1"/>
    </source>
</evidence>
<gene>
    <name evidence="2" type="ORF">PHMEG_0004517</name>
</gene>
<evidence type="ECO:0000256" key="1">
    <source>
        <dbReference type="SAM" id="MobiDB-lite"/>
    </source>
</evidence>
<dbReference type="Proteomes" id="UP000198211">
    <property type="component" value="Unassembled WGS sequence"/>
</dbReference>
<evidence type="ECO:0000313" key="3">
    <source>
        <dbReference type="Proteomes" id="UP000198211"/>
    </source>
</evidence>
<dbReference type="AlphaFoldDB" id="A0A225WTL7"/>
<proteinExistence type="predicted"/>
<sequence>MGMTKTNNPIENYNGHFKQQHTQRRLLRFNALFVQILQCCTLQSILAIQFETGIRATPDLLRAYRKLHSEKVFSIVEVQNTTIRVHSGSLYHVIQRHNPRELSEKASEADQQAATDVEFEGESQPVFC</sequence>
<organism evidence="2 3">
    <name type="scientific">Phytophthora megakarya</name>
    <dbReference type="NCBI Taxonomy" id="4795"/>
    <lineage>
        <taxon>Eukaryota</taxon>
        <taxon>Sar</taxon>
        <taxon>Stramenopiles</taxon>
        <taxon>Oomycota</taxon>
        <taxon>Peronosporomycetes</taxon>
        <taxon>Peronosporales</taxon>
        <taxon>Peronosporaceae</taxon>
        <taxon>Phytophthora</taxon>
    </lineage>
</organism>
<name>A0A225WTL7_9STRA</name>
<protein>
    <submittedName>
        <fullName evidence="2">Uncharacterized protein</fullName>
    </submittedName>
</protein>